<gene>
    <name evidence="3" type="ORF">EB796_010905</name>
</gene>
<feature type="domain" description="C2H2-type" evidence="2">
    <location>
        <begin position="156"/>
        <end position="184"/>
    </location>
</feature>
<evidence type="ECO:0000259" key="2">
    <source>
        <dbReference type="PROSITE" id="PS50157"/>
    </source>
</evidence>
<dbReference type="Gene3D" id="3.30.160.60">
    <property type="entry name" value="Classic Zinc Finger"/>
    <property type="match status" value="1"/>
</dbReference>
<dbReference type="SUPFAM" id="SSF57667">
    <property type="entry name" value="beta-beta-alpha zinc fingers"/>
    <property type="match status" value="1"/>
</dbReference>
<evidence type="ECO:0000313" key="4">
    <source>
        <dbReference type="Proteomes" id="UP000593567"/>
    </source>
</evidence>
<keyword evidence="4" id="KW-1185">Reference proteome</keyword>
<dbReference type="PROSITE" id="PS50157">
    <property type="entry name" value="ZINC_FINGER_C2H2_2"/>
    <property type="match status" value="2"/>
</dbReference>
<proteinExistence type="predicted"/>
<keyword evidence="1" id="KW-0863">Zinc-finger</keyword>
<dbReference type="InterPro" id="IPR013087">
    <property type="entry name" value="Znf_C2H2_type"/>
</dbReference>
<organism evidence="3 4">
    <name type="scientific">Bugula neritina</name>
    <name type="common">Brown bryozoan</name>
    <name type="synonym">Sertularia neritina</name>
    <dbReference type="NCBI Taxonomy" id="10212"/>
    <lineage>
        <taxon>Eukaryota</taxon>
        <taxon>Metazoa</taxon>
        <taxon>Spiralia</taxon>
        <taxon>Lophotrochozoa</taxon>
        <taxon>Bryozoa</taxon>
        <taxon>Gymnolaemata</taxon>
        <taxon>Cheilostomatida</taxon>
        <taxon>Flustrina</taxon>
        <taxon>Buguloidea</taxon>
        <taxon>Bugulidae</taxon>
        <taxon>Bugula</taxon>
    </lineage>
</organism>
<accession>A0A7J7JYI9</accession>
<comment type="caution">
    <text evidence="3">The sequence shown here is derived from an EMBL/GenBank/DDBJ whole genome shotgun (WGS) entry which is preliminary data.</text>
</comment>
<evidence type="ECO:0000313" key="3">
    <source>
        <dbReference type="EMBL" id="KAF6030784.1"/>
    </source>
</evidence>
<dbReference type="Proteomes" id="UP000593567">
    <property type="component" value="Unassembled WGS sequence"/>
</dbReference>
<reference evidence="3" key="1">
    <citation type="submission" date="2020-06" db="EMBL/GenBank/DDBJ databases">
        <title>Draft genome of Bugula neritina, a colonial animal packing powerful symbionts and potential medicines.</title>
        <authorList>
            <person name="Rayko M."/>
        </authorList>
    </citation>
    <scope>NUCLEOTIDE SEQUENCE [LARGE SCALE GENOMIC DNA]</scope>
    <source>
        <strain evidence="3">Kwan_BN1</strain>
    </source>
</reference>
<dbReference type="GO" id="GO:0008270">
    <property type="term" value="F:zinc ion binding"/>
    <property type="evidence" value="ECO:0007669"/>
    <property type="project" value="UniProtKB-KW"/>
</dbReference>
<evidence type="ECO:0000256" key="1">
    <source>
        <dbReference type="PROSITE-ProRule" id="PRU00042"/>
    </source>
</evidence>
<dbReference type="AlphaFoldDB" id="A0A7J7JYI9"/>
<keyword evidence="1" id="KW-0862">Zinc</keyword>
<protein>
    <recommendedName>
        <fullName evidence="2">C2H2-type domain-containing protein</fullName>
    </recommendedName>
</protein>
<sequence>MLKHEYLVMDEPLDLRINTDDVPLDLSVKKCSSVGTISTSSSSIDKESADIDGFTCHYTSSINRSLLAESPPVIGRNFSVEKLADKKALNPDNLQRLHCIFCGFQCGLHQKPVFSAHFSSHDSGKNGLSCFHCCKEFRSSYHLNAHISVHSHLYHFICSKCSIAFATNEFLSAHCLQTHYNTESHTVYNSPSTSKASSLPTFQNAKHFDSSTLPNSNFSFQYCDSTTSFANLQATTQSDSSPIKTSHSRKSYSYDNKSFSSLRDSRLKESSYDGTFEDERKLLKLPKGEFSSYKPSPTGACKTECSTSSIDASVVSSSSAKSRLSSSSLADYISNDLAKALADFSKEHTPSLSDVMFMQAPTSPVAEPKQESLPDSNRKTKKNLRNLMEELVEERIYAGIYGKPMNKPDLNFTVTFSDDEENDITCNTENIAKLRSS</sequence>
<keyword evidence="1" id="KW-0479">Metal-binding</keyword>
<feature type="domain" description="C2H2-type" evidence="2">
    <location>
        <begin position="128"/>
        <end position="151"/>
    </location>
</feature>
<dbReference type="SMART" id="SM00355">
    <property type="entry name" value="ZnF_C2H2"/>
    <property type="match status" value="3"/>
</dbReference>
<dbReference type="InterPro" id="IPR036236">
    <property type="entry name" value="Znf_C2H2_sf"/>
</dbReference>
<name>A0A7J7JYI9_BUGNE</name>
<dbReference type="PROSITE" id="PS00028">
    <property type="entry name" value="ZINC_FINGER_C2H2_1"/>
    <property type="match status" value="1"/>
</dbReference>
<dbReference type="EMBL" id="VXIV02001672">
    <property type="protein sequence ID" value="KAF6030784.1"/>
    <property type="molecule type" value="Genomic_DNA"/>
</dbReference>